<name>A0A7J7JPF0_BUGNE</name>
<protein>
    <submittedName>
        <fullName evidence="1">Uncharacterized protein</fullName>
    </submittedName>
</protein>
<reference evidence="1" key="1">
    <citation type="submission" date="2020-06" db="EMBL/GenBank/DDBJ databases">
        <title>Draft genome of Bugula neritina, a colonial animal packing powerful symbionts and potential medicines.</title>
        <authorList>
            <person name="Rayko M."/>
        </authorList>
    </citation>
    <scope>NUCLEOTIDE SEQUENCE [LARGE SCALE GENOMIC DNA]</scope>
    <source>
        <strain evidence="1">Kwan_BN1</strain>
    </source>
</reference>
<comment type="caution">
    <text evidence="1">The sequence shown here is derived from an EMBL/GenBank/DDBJ whole genome shotgun (WGS) entry which is preliminary data.</text>
</comment>
<sequence>MFKQVEKVNLPELVRPQSICVRPPPLARYERVATANKVSKSLDAEMKPAAQDVAYEYDLDDAAGIPSLAFFKKSYSLPVNRYGRNGACWRHIKQCTVQGGGNLLFVEAPIILLKSLQGGIKEDDCKRYPPFGIAKSKILLNNMGQRLIPQVKKGNTTYNAKAKEGFNYWYQEPKANITEPPAAAVRTISGHQFKIKGR</sequence>
<organism evidence="1 2">
    <name type="scientific">Bugula neritina</name>
    <name type="common">Brown bryozoan</name>
    <name type="synonym">Sertularia neritina</name>
    <dbReference type="NCBI Taxonomy" id="10212"/>
    <lineage>
        <taxon>Eukaryota</taxon>
        <taxon>Metazoa</taxon>
        <taxon>Spiralia</taxon>
        <taxon>Lophotrochozoa</taxon>
        <taxon>Bryozoa</taxon>
        <taxon>Gymnolaemata</taxon>
        <taxon>Cheilostomatida</taxon>
        <taxon>Flustrina</taxon>
        <taxon>Buguloidea</taxon>
        <taxon>Bugulidae</taxon>
        <taxon>Bugula</taxon>
    </lineage>
</organism>
<evidence type="ECO:0000313" key="2">
    <source>
        <dbReference type="Proteomes" id="UP000593567"/>
    </source>
</evidence>
<accession>A0A7J7JPF0</accession>
<dbReference type="AlphaFoldDB" id="A0A7J7JPF0"/>
<dbReference type="Proteomes" id="UP000593567">
    <property type="component" value="Unassembled WGS sequence"/>
</dbReference>
<proteinExistence type="predicted"/>
<evidence type="ECO:0000313" key="1">
    <source>
        <dbReference type="EMBL" id="KAF6027773.1"/>
    </source>
</evidence>
<gene>
    <name evidence="1" type="ORF">EB796_013922</name>
</gene>
<dbReference type="EMBL" id="VXIV02002028">
    <property type="protein sequence ID" value="KAF6027773.1"/>
    <property type="molecule type" value="Genomic_DNA"/>
</dbReference>
<keyword evidence="2" id="KW-1185">Reference proteome</keyword>
<dbReference type="OrthoDB" id="9996134at2759"/>